<keyword evidence="5 8" id="KW-0732">Signal</keyword>
<keyword evidence="11" id="KW-1185">Reference proteome</keyword>
<dbReference type="SMART" id="SM00813">
    <property type="entry name" value="Alpha-L-AF_C"/>
    <property type="match status" value="1"/>
</dbReference>
<evidence type="ECO:0000256" key="3">
    <source>
        <dbReference type="ARBA" id="ARBA00007186"/>
    </source>
</evidence>
<evidence type="ECO:0000256" key="2">
    <source>
        <dbReference type="ARBA" id="ARBA00004834"/>
    </source>
</evidence>
<dbReference type="PANTHER" id="PTHR31776">
    <property type="entry name" value="ALPHA-L-ARABINOFURANOSIDASE 1"/>
    <property type="match status" value="1"/>
</dbReference>
<dbReference type="InterPro" id="IPR051563">
    <property type="entry name" value="Glycosyl_Hydrolase_51"/>
</dbReference>
<dbReference type="EC" id="3.2.1.55" evidence="4"/>
<keyword evidence="6" id="KW-0378">Hydrolase</keyword>
<comment type="caution">
    <text evidence="10">The sequence shown here is derived from an EMBL/GenBank/DDBJ whole genome shotgun (WGS) entry which is preliminary data.</text>
</comment>
<evidence type="ECO:0000256" key="6">
    <source>
        <dbReference type="ARBA" id="ARBA00022801"/>
    </source>
</evidence>
<dbReference type="InterPro" id="IPR055235">
    <property type="entry name" value="ASD1_cat"/>
</dbReference>
<comment type="catalytic activity">
    <reaction evidence="1">
        <text>Hydrolysis of terminal non-reducing alpha-L-arabinofuranoside residues in alpha-L-arabinosides.</text>
        <dbReference type="EC" id="3.2.1.55"/>
    </reaction>
</comment>
<organism evidence="10 11">
    <name type="scientific">Sporothrix bragantina</name>
    <dbReference type="NCBI Taxonomy" id="671064"/>
    <lineage>
        <taxon>Eukaryota</taxon>
        <taxon>Fungi</taxon>
        <taxon>Dikarya</taxon>
        <taxon>Ascomycota</taxon>
        <taxon>Pezizomycotina</taxon>
        <taxon>Sordariomycetes</taxon>
        <taxon>Sordariomycetidae</taxon>
        <taxon>Ophiostomatales</taxon>
        <taxon>Ophiostomataceae</taxon>
        <taxon>Sporothrix</taxon>
    </lineage>
</organism>
<evidence type="ECO:0000256" key="5">
    <source>
        <dbReference type="ARBA" id="ARBA00022729"/>
    </source>
</evidence>
<evidence type="ECO:0000256" key="1">
    <source>
        <dbReference type="ARBA" id="ARBA00001462"/>
    </source>
</evidence>
<feature type="domain" description="Alpha-L-arabinofuranosidase C-terminal" evidence="9">
    <location>
        <begin position="451"/>
        <end position="635"/>
    </location>
</feature>
<dbReference type="InterPro" id="IPR010720">
    <property type="entry name" value="Alpha-L-AF_C"/>
</dbReference>
<sequence length="644" mass="69304">MKSLAVLAAAAAPLASALSLSVASTGGNATITTNQYGLLFEEIYNSGDGGLYGELIRNRAFQGGNINGVATLDRTTDYWTAVNGVTLAIDTSTPAVSTSLPYQMRMDVPTDTTDAVGFYNEGFWGFNIDSTKRYITSFYLRGTYHGVVNCYFQDALTGDQLSTVSLEVSQTAGQGWVQHMSATFMPTTTLAYPNVTFYFMFEDGASLAGESLYFNMLSVFKQTYDNRNNGLREDMATALAELGAKWIRLPGGSNMEGPYPPYYWKWNATIGSLLNRPGRPGVWGDINTDGFGILEQLQMTIDLGLEVVLAVWDGLYINDSIISEADIDPYVDQALNLLEFLLGDTSTTYGALRKSLGYSNPFTISYVEIGNEDNISNGESSYKAYRYMAFYTAIRALYPDLPLVSTINPAPSGLTGIDGTIDLHIYENEATFVNLFNTFDQASRKYPVFVGEYAAIRTGSHTSGQVGVQTFGMACAEAIFLLGCERNADVIIGTAYGALFKEYNEEPGTVAVMKHTANEILYSMSYYVQQLFGANVGTQTLPVTATGAGFGPVYWSAVLNADGQTVLKMVNYAGTTNPVTVTIEGSTATSATLYVMSAPSSASVNNLSGLGGTTSNITTSTLTGTAGTFSVPFTSGYQIVVLVV</sequence>
<comment type="similarity">
    <text evidence="3">Belongs to the glycosyl hydrolase 51 family.</text>
</comment>
<evidence type="ECO:0000256" key="7">
    <source>
        <dbReference type="ARBA" id="ARBA00023180"/>
    </source>
</evidence>
<evidence type="ECO:0000313" key="10">
    <source>
        <dbReference type="EMBL" id="CAK7235454.1"/>
    </source>
</evidence>
<evidence type="ECO:0000256" key="8">
    <source>
        <dbReference type="SAM" id="SignalP"/>
    </source>
</evidence>
<evidence type="ECO:0000313" key="11">
    <source>
        <dbReference type="Proteomes" id="UP001642406"/>
    </source>
</evidence>
<dbReference type="Pfam" id="PF22848">
    <property type="entry name" value="ASD1_dom"/>
    <property type="match status" value="1"/>
</dbReference>
<feature type="chain" id="PRO_5045119561" description="non-reducing end alpha-L-arabinofuranosidase" evidence="8">
    <location>
        <begin position="18"/>
        <end position="644"/>
    </location>
</feature>
<dbReference type="Pfam" id="PF06964">
    <property type="entry name" value="Alpha-L-AF_C"/>
    <property type="match status" value="1"/>
</dbReference>
<name>A0ABP0CWA9_9PEZI</name>
<dbReference type="EMBL" id="CAWUHC010000141">
    <property type="protein sequence ID" value="CAK7235454.1"/>
    <property type="molecule type" value="Genomic_DNA"/>
</dbReference>
<evidence type="ECO:0000256" key="4">
    <source>
        <dbReference type="ARBA" id="ARBA00012670"/>
    </source>
</evidence>
<keyword evidence="7" id="KW-0325">Glycoprotein</keyword>
<comment type="pathway">
    <text evidence="2">Glycan metabolism; L-arabinan degradation.</text>
</comment>
<protein>
    <recommendedName>
        <fullName evidence="4">non-reducing end alpha-L-arabinofuranosidase</fullName>
        <ecNumber evidence="4">3.2.1.55</ecNumber>
    </recommendedName>
</protein>
<gene>
    <name evidence="10" type="ORF">SBRCBS47491_009299</name>
</gene>
<dbReference type="SUPFAM" id="SSF51445">
    <property type="entry name" value="(Trans)glycosidases"/>
    <property type="match status" value="1"/>
</dbReference>
<dbReference type="PANTHER" id="PTHR31776:SF0">
    <property type="entry name" value="ALPHA-L-ARABINOFURANOSIDASE 1"/>
    <property type="match status" value="1"/>
</dbReference>
<dbReference type="Proteomes" id="UP001642406">
    <property type="component" value="Unassembled WGS sequence"/>
</dbReference>
<dbReference type="InterPro" id="IPR017853">
    <property type="entry name" value="GH"/>
</dbReference>
<proteinExistence type="inferred from homology"/>
<accession>A0ABP0CWA9</accession>
<evidence type="ECO:0000259" key="9">
    <source>
        <dbReference type="SMART" id="SM00813"/>
    </source>
</evidence>
<feature type="signal peptide" evidence="8">
    <location>
        <begin position="1"/>
        <end position="17"/>
    </location>
</feature>
<reference evidence="10 11" key="1">
    <citation type="submission" date="2024-01" db="EMBL/GenBank/DDBJ databases">
        <authorList>
            <person name="Allen C."/>
            <person name="Tagirdzhanova G."/>
        </authorList>
    </citation>
    <scope>NUCLEOTIDE SEQUENCE [LARGE SCALE GENOMIC DNA]</scope>
</reference>
<dbReference type="Gene3D" id="3.20.20.80">
    <property type="entry name" value="Glycosidases"/>
    <property type="match status" value="1"/>
</dbReference>